<name>A0A8J2Y326_9PROT</name>
<dbReference type="Proteomes" id="UP000613582">
    <property type="component" value="Unassembled WGS sequence"/>
</dbReference>
<dbReference type="InterPro" id="IPR011613">
    <property type="entry name" value="GH15-like"/>
</dbReference>
<evidence type="ECO:0000256" key="1">
    <source>
        <dbReference type="SAM" id="SignalP"/>
    </source>
</evidence>
<dbReference type="GO" id="GO:0016757">
    <property type="term" value="F:glycosyltransferase activity"/>
    <property type="evidence" value="ECO:0007669"/>
    <property type="project" value="UniProtKB-ARBA"/>
</dbReference>
<evidence type="ECO:0000259" key="3">
    <source>
        <dbReference type="Pfam" id="PF09137"/>
    </source>
</evidence>
<dbReference type="Gene3D" id="2.70.98.10">
    <property type="match status" value="1"/>
</dbReference>
<reference evidence="4" key="1">
    <citation type="journal article" date="2014" name="Int. J. Syst. Evol. Microbiol.">
        <title>Complete genome sequence of Corynebacterium casei LMG S-19264T (=DSM 44701T), isolated from a smear-ripened cheese.</title>
        <authorList>
            <consortium name="US DOE Joint Genome Institute (JGI-PGF)"/>
            <person name="Walter F."/>
            <person name="Albersmeier A."/>
            <person name="Kalinowski J."/>
            <person name="Ruckert C."/>
        </authorList>
    </citation>
    <scope>NUCLEOTIDE SEQUENCE</scope>
    <source>
        <strain evidence="4">CGMCC 1.12921</strain>
    </source>
</reference>
<dbReference type="PANTHER" id="PTHR31616">
    <property type="entry name" value="TREHALASE"/>
    <property type="match status" value="1"/>
</dbReference>
<organism evidence="4 5">
    <name type="scientific">Aquisalinus flavus</name>
    <dbReference type="NCBI Taxonomy" id="1526572"/>
    <lineage>
        <taxon>Bacteria</taxon>
        <taxon>Pseudomonadati</taxon>
        <taxon>Pseudomonadota</taxon>
        <taxon>Alphaproteobacteria</taxon>
        <taxon>Parvularculales</taxon>
        <taxon>Parvularculaceae</taxon>
        <taxon>Aquisalinus</taxon>
    </lineage>
</organism>
<accession>A0A8J2Y326</accession>
<feature type="domain" description="GH15-like" evidence="2">
    <location>
        <begin position="343"/>
        <end position="778"/>
    </location>
</feature>
<dbReference type="InterPro" id="IPR014718">
    <property type="entry name" value="GH-type_carb-bd"/>
</dbReference>
<dbReference type="GO" id="GO:0004553">
    <property type="term" value="F:hydrolase activity, hydrolyzing O-glycosyl compounds"/>
    <property type="evidence" value="ECO:0007669"/>
    <property type="project" value="TreeGrafter"/>
</dbReference>
<dbReference type="SUPFAM" id="SSF74650">
    <property type="entry name" value="Galactose mutarotase-like"/>
    <property type="match status" value="1"/>
</dbReference>
<dbReference type="EMBL" id="BMGH01000001">
    <property type="protein sequence ID" value="GGC98157.1"/>
    <property type="molecule type" value="Genomic_DNA"/>
</dbReference>
<evidence type="ECO:0000313" key="4">
    <source>
        <dbReference type="EMBL" id="GGC98157.1"/>
    </source>
</evidence>
<feature type="signal peptide" evidence="1">
    <location>
        <begin position="1"/>
        <end position="19"/>
    </location>
</feature>
<keyword evidence="1" id="KW-0732">Signal</keyword>
<dbReference type="RefSeq" id="WP_188159607.1">
    <property type="nucleotide sequence ID" value="NZ_BMGH01000001.1"/>
</dbReference>
<dbReference type="InterPro" id="IPR008928">
    <property type="entry name" value="6-hairpin_glycosidase_sf"/>
</dbReference>
<dbReference type="InterPro" id="IPR011013">
    <property type="entry name" value="Gal_mutarotase_sf_dom"/>
</dbReference>
<comment type="caution">
    <text evidence="4">The sequence shown here is derived from an EMBL/GenBank/DDBJ whole genome shotgun (WGS) entry which is preliminary data.</text>
</comment>
<gene>
    <name evidence="4" type="ORF">GCM10011342_03860</name>
</gene>
<sequence length="802" mass="85708">MKTTLLAVSLIALVAACSAEEGSDGAASDAVDRNAASVAPGAPGRASVWAYSGKTGIGTSYEAYTDGAYSDGGETGAISKVWFSLAEGIITETMAGLIHEAQLKDMKFAIAGEGADGGYVDIEGADTDFDISYLHTDAEGRPLSLAYRVVTRDRDGKFEIEKHIFTDPGRDTLFVRAVVRALDGAVTPYLLVNPHVSNTGDDDMAAVTADALQAWDDKGAVSVLTGGAFAATSAGFVGSSAGETQLAETGALEPYQSTGDTPGNVALAAAFDPVSGEAVYDLAVGFGADREASMAAAEATLADGYDTILARYNGEGDAVGWEDYIASLDALPRLATMARDGGDLAYASALVLKAQEDKTHAGALIASLSNPWGDTTPAATSSTGYKAVWPRDFYQVAMAFLAMGDPETAKVAFDYFDQIQVDDEMEGNTGAGGWFLQKTHVNGTREWVSVQLDQTAMPVMLGWKLWQAGVIADDQLAGYYDGMLKPAADFLVDGGTVGLDWNNETITPPATQQERWEEQAGYSPSTTAAIITGLVAAADMAEALERPQDAQRYLAAADAYEASIEETMFTTNGAWNEGEADGRYFIRITRNDNPNDKAATGGANGQEGVAEDLMVDGGFLELVRYGVRSADAPSIVDSLPELDDQTRDDHYRVRYDFTFEGEPGTYPGWRRYGNDGYGETVTGINYGEGGQMRAGQRGRVWPFFTGERGHYELAAGAATDEIRATYVRGMELFANEGLMLPEQVWDGVGDRTRHDYVMGEGTDSATPLAWTHAEYIKLLRSAADQAVWDRYDIVADRYRTEE</sequence>
<dbReference type="PANTHER" id="PTHR31616:SF0">
    <property type="entry name" value="GLUCAN 1,4-ALPHA-GLUCOSIDASE"/>
    <property type="match status" value="1"/>
</dbReference>
<dbReference type="InterPro" id="IPR006425">
    <property type="entry name" value="Glucoamylase_bac"/>
</dbReference>
<dbReference type="SUPFAM" id="SSF48208">
    <property type="entry name" value="Six-hairpin glycosidases"/>
    <property type="match status" value="1"/>
</dbReference>
<evidence type="ECO:0000259" key="2">
    <source>
        <dbReference type="Pfam" id="PF00723"/>
    </source>
</evidence>
<evidence type="ECO:0000313" key="5">
    <source>
        <dbReference type="Proteomes" id="UP000613582"/>
    </source>
</evidence>
<keyword evidence="5" id="KW-1185">Reference proteome</keyword>
<feature type="chain" id="PRO_5035214384" evidence="1">
    <location>
        <begin position="20"/>
        <end position="802"/>
    </location>
</feature>
<dbReference type="InterPro" id="IPR012341">
    <property type="entry name" value="6hp_glycosidase-like_sf"/>
</dbReference>
<dbReference type="InterPro" id="IPR015220">
    <property type="entry name" value="Glucodextranase_N"/>
</dbReference>
<dbReference type="Pfam" id="PF00723">
    <property type="entry name" value="Glyco_hydro_15"/>
    <property type="match status" value="1"/>
</dbReference>
<dbReference type="Pfam" id="PF09137">
    <property type="entry name" value="Glucodextran_N"/>
    <property type="match status" value="1"/>
</dbReference>
<protein>
    <submittedName>
        <fullName evidence="4">Glucoamylase</fullName>
    </submittedName>
</protein>
<feature type="domain" description="Glucodextranase N-terminal" evidence="3">
    <location>
        <begin position="39"/>
        <end position="325"/>
    </location>
</feature>
<dbReference type="AlphaFoldDB" id="A0A8J2Y326"/>
<dbReference type="CDD" id="cd07430">
    <property type="entry name" value="GH15_N"/>
    <property type="match status" value="1"/>
</dbReference>
<proteinExistence type="predicted"/>
<reference evidence="4" key="2">
    <citation type="submission" date="2020-09" db="EMBL/GenBank/DDBJ databases">
        <authorList>
            <person name="Sun Q."/>
            <person name="Zhou Y."/>
        </authorList>
    </citation>
    <scope>NUCLEOTIDE SEQUENCE</scope>
    <source>
        <strain evidence="4">CGMCC 1.12921</strain>
    </source>
</reference>
<dbReference type="NCBIfam" id="TIGR01535">
    <property type="entry name" value="glucan_glucosid"/>
    <property type="match status" value="1"/>
</dbReference>
<dbReference type="Gene3D" id="1.50.10.10">
    <property type="match status" value="1"/>
</dbReference>
<dbReference type="GO" id="GO:0030246">
    <property type="term" value="F:carbohydrate binding"/>
    <property type="evidence" value="ECO:0007669"/>
    <property type="project" value="InterPro"/>
</dbReference>
<dbReference type="GO" id="GO:0005975">
    <property type="term" value="P:carbohydrate metabolic process"/>
    <property type="evidence" value="ECO:0007669"/>
    <property type="project" value="InterPro"/>
</dbReference>
<dbReference type="PROSITE" id="PS51257">
    <property type="entry name" value="PROKAR_LIPOPROTEIN"/>
    <property type="match status" value="1"/>
</dbReference>